<keyword evidence="1" id="KW-0812">Transmembrane</keyword>
<dbReference type="Proteomes" id="UP000034287">
    <property type="component" value="Unassembled WGS sequence"/>
</dbReference>
<dbReference type="EMBL" id="LAYZ01000025">
    <property type="protein sequence ID" value="KKK33561.1"/>
    <property type="molecule type" value="Genomic_DNA"/>
</dbReference>
<evidence type="ECO:0000313" key="3">
    <source>
        <dbReference type="Proteomes" id="UP000034287"/>
    </source>
</evidence>
<keyword evidence="3" id="KW-1185">Reference proteome</keyword>
<organism evidence="2 3">
    <name type="scientific">Salinicoccus sediminis</name>
    <dbReference type="NCBI Taxonomy" id="1432562"/>
    <lineage>
        <taxon>Bacteria</taxon>
        <taxon>Bacillati</taxon>
        <taxon>Bacillota</taxon>
        <taxon>Bacilli</taxon>
        <taxon>Bacillales</taxon>
        <taxon>Staphylococcaceae</taxon>
        <taxon>Salinicoccus</taxon>
    </lineage>
</organism>
<reference evidence="2 3" key="1">
    <citation type="submission" date="2015-04" db="EMBL/GenBank/DDBJ databases">
        <title>Taxonomic description and genome sequence of Salinicoccus sediminis sp. nov., a novel hyper halotolerant bacterium isolated from marine sediment.</title>
        <authorList>
            <person name="Mathan Kumar R."/>
            <person name="Kaur G."/>
            <person name="Kumar N."/>
            <person name="Kumar A."/>
            <person name="Singh N.K."/>
            <person name="Kaur N."/>
            <person name="Mayilraj S."/>
        </authorList>
    </citation>
    <scope>NUCLEOTIDE SEQUENCE [LARGE SCALE GENOMIC DNA]</scope>
    <source>
        <strain evidence="2 3">SV-16</strain>
    </source>
</reference>
<dbReference type="STRING" id="1432562.WN59_11650"/>
<dbReference type="PATRIC" id="fig|1432562.3.peg.2324"/>
<feature type="transmembrane region" description="Helical" evidence="1">
    <location>
        <begin position="75"/>
        <end position="94"/>
    </location>
</feature>
<dbReference type="InterPro" id="IPR017259">
    <property type="entry name" value="UCP037672"/>
</dbReference>
<proteinExistence type="predicted"/>
<comment type="caution">
    <text evidence="2">The sequence shown here is derived from an EMBL/GenBank/DDBJ whole genome shotgun (WGS) entry which is preliminary data.</text>
</comment>
<dbReference type="Pfam" id="PF12650">
    <property type="entry name" value="DUF3784"/>
    <property type="match status" value="1"/>
</dbReference>
<keyword evidence="1" id="KW-1133">Transmembrane helix</keyword>
<keyword evidence="1" id="KW-0472">Membrane</keyword>
<feature type="transmembrane region" description="Helical" evidence="1">
    <location>
        <begin position="6"/>
        <end position="28"/>
    </location>
</feature>
<evidence type="ECO:0008006" key="4">
    <source>
        <dbReference type="Google" id="ProtNLM"/>
    </source>
</evidence>
<evidence type="ECO:0000256" key="1">
    <source>
        <dbReference type="SAM" id="Phobius"/>
    </source>
</evidence>
<dbReference type="AlphaFoldDB" id="A0A0M2SIU5"/>
<evidence type="ECO:0000313" key="2">
    <source>
        <dbReference type="EMBL" id="KKK33561.1"/>
    </source>
</evidence>
<sequence length="104" mass="11854">MLIIAGVIVLFIILGILLLNGKGSSLIAGYNTMSPEEKKKYDTARLTKFMGKMMFALSFSMLFWIFSIAFEMNGLFYTGLILFLGIVVYMIIYINTGDRFKKRE</sequence>
<protein>
    <recommendedName>
        <fullName evidence="4">DUF3784 domain-containing protein</fullName>
    </recommendedName>
</protein>
<gene>
    <name evidence="2" type="ORF">WN59_11650</name>
</gene>
<name>A0A0M2SIU5_9STAP</name>
<accession>A0A0M2SIU5</accession>
<feature type="transmembrane region" description="Helical" evidence="1">
    <location>
        <begin position="49"/>
        <end position="69"/>
    </location>
</feature>